<evidence type="ECO:0000313" key="3">
    <source>
        <dbReference type="Proteomes" id="UP000823775"/>
    </source>
</evidence>
<keyword evidence="3" id="KW-1185">Reference proteome</keyword>
<feature type="region of interest" description="Disordered" evidence="1">
    <location>
        <begin position="46"/>
        <end position="88"/>
    </location>
</feature>
<gene>
    <name evidence="2" type="ORF">HAX54_015274</name>
</gene>
<organism evidence="2 3">
    <name type="scientific">Datura stramonium</name>
    <name type="common">Jimsonweed</name>
    <name type="synonym">Common thornapple</name>
    <dbReference type="NCBI Taxonomy" id="4076"/>
    <lineage>
        <taxon>Eukaryota</taxon>
        <taxon>Viridiplantae</taxon>
        <taxon>Streptophyta</taxon>
        <taxon>Embryophyta</taxon>
        <taxon>Tracheophyta</taxon>
        <taxon>Spermatophyta</taxon>
        <taxon>Magnoliopsida</taxon>
        <taxon>eudicotyledons</taxon>
        <taxon>Gunneridae</taxon>
        <taxon>Pentapetalae</taxon>
        <taxon>asterids</taxon>
        <taxon>lamiids</taxon>
        <taxon>Solanales</taxon>
        <taxon>Solanaceae</taxon>
        <taxon>Solanoideae</taxon>
        <taxon>Datureae</taxon>
        <taxon>Datura</taxon>
    </lineage>
</organism>
<accession>A0ABS8RZJ7</accession>
<dbReference type="Proteomes" id="UP000823775">
    <property type="component" value="Unassembled WGS sequence"/>
</dbReference>
<feature type="compositionally biased region" description="Low complexity" evidence="1">
    <location>
        <begin position="46"/>
        <end position="67"/>
    </location>
</feature>
<sequence>MLRFSSELCVPYDDLAELEWLSNFVEESFSSDDVQNLHLIPVTNVNSATNTTDSSSSATTISIGTNSPPVFPADTSVPGKARSKRHAPPVRLVLTPPAALIPCHVIIGEQRLCQ</sequence>
<protein>
    <submittedName>
        <fullName evidence="2">Uncharacterized protein</fullName>
    </submittedName>
</protein>
<proteinExistence type="predicted"/>
<evidence type="ECO:0000256" key="1">
    <source>
        <dbReference type="SAM" id="MobiDB-lite"/>
    </source>
</evidence>
<dbReference type="EMBL" id="JACEIK010000197">
    <property type="protein sequence ID" value="MCD7452162.1"/>
    <property type="molecule type" value="Genomic_DNA"/>
</dbReference>
<evidence type="ECO:0000313" key="2">
    <source>
        <dbReference type="EMBL" id="MCD7452162.1"/>
    </source>
</evidence>
<reference evidence="2 3" key="1">
    <citation type="journal article" date="2021" name="BMC Genomics">
        <title>Datura genome reveals duplications of psychoactive alkaloid biosynthetic genes and high mutation rate following tissue culture.</title>
        <authorList>
            <person name="Rajewski A."/>
            <person name="Carter-House D."/>
            <person name="Stajich J."/>
            <person name="Litt A."/>
        </authorList>
    </citation>
    <scope>NUCLEOTIDE SEQUENCE [LARGE SCALE GENOMIC DNA]</scope>
    <source>
        <strain evidence="2">AR-01</strain>
    </source>
</reference>
<comment type="caution">
    <text evidence="2">The sequence shown here is derived from an EMBL/GenBank/DDBJ whole genome shotgun (WGS) entry which is preliminary data.</text>
</comment>
<name>A0ABS8RZJ7_DATST</name>